<dbReference type="EMBL" id="BK014902">
    <property type="protein sequence ID" value="DAD81478.1"/>
    <property type="molecule type" value="Genomic_DNA"/>
</dbReference>
<protein>
    <submittedName>
        <fullName evidence="1">Uncharacterized protein</fullName>
    </submittedName>
</protein>
<reference evidence="1" key="1">
    <citation type="journal article" date="2021" name="Proc. Natl. Acad. Sci. U.S.A.">
        <title>A Catalog of Tens of Thousands of Viruses from Human Metagenomes Reveals Hidden Associations with Chronic Diseases.</title>
        <authorList>
            <person name="Tisza M.J."/>
            <person name="Buck C.B."/>
        </authorList>
    </citation>
    <scope>NUCLEOTIDE SEQUENCE</scope>
    <source>
        <strain evidence="1">Ct1h53</strain>
    </source>
</reference>
<name>A0A8S5MGV9_9CAUD</name>
<proteinExistence type="predicted"/>
<accession>A0A8S5MGV9</accession>
<organism evidence="1">
    <name type="scientific">Podoviridae sp. ct1h53</name>
    <dbReference type="NCBI Taxonomy" id="2826536"/>
    <lineage>
        <taxon>Viruses</taxon>
        <taxon>Duplodnaviria</taxon>
        <taxon>Heunggongvirae</taxon>
        <taxon>Uroviricota</taxon>
        <taxon>Caudoviricetes</taxon>
    </lineage>
</organism>
<sequence length="35" mass="3958">MLRNLFHVLLIQEKMVTTTIPNHTIGVRLGIVVIS</sequence>
<evidence type="ECO:0000313" key="1">
    <source>
        <dbReference type="EMBL" id="DAD81478.1"/>
    </source>
</evidence>